<dbReference type="EMBL" id="HBIH01032802">
    <property type="protein sequence ID" value="CAE0332461.1"/>
    <property type="molecule type" value="Transcribed_RNA"/>
</dbReference>
<proteinExistence type="predicted"/>
<name>A0A7S3IWE4_9SPIT</name>
<gene>
    <name evidence="1" type="ORF">SINC0208_LOCUS13097</name>
</gene>
<sequence>MSLSMEVNVVMLRGHRVQLVVESVGSILTLAHELLADFSLLGFLFAEHVNKSLVAGVLLVELENLAELNVQIPYLLLQQVLLLTHAAEVILLQLLLAWEHLAEGSDSLFGPERFAVRHASDSAPLDLLLLEGVFALHFFVFELVFVVNERVSEFDQGFDALLKARVLGVVLVDYLRVELDLQVF</sequence>
<dbReference type="AlphaFoldDB" id="A0A7S3IWE4"/>
<reference evidence="1" key="1">
    <citation type="submission" date="2021-01" db="EMBL/GenBank/DDBJ databases">
        <authorList>
            <person name="Corre E."/>
            <person name="Pelletier E."/>
            <person name="Niang G."/>
            <person name="Scheremetjew M."/>
            <person name="Finn R."/>
            <person name="Kale V."/>
            <person name="Holt S."/>
            <person name="Cochrane G."/>
            <person name="Meng A."/>
            <person name="Brown T."/>
            <person name="Cohen L."/>
        </authorList>
    </citation>
    <scope>NUCLEOTIDE SEQUENCE</scope>
    <source>
        <strain evidence="1">S3</strain>
    </source>
</reference>
<protein>
    <submittedName>
        <fullName evidence="1">Uncharacterized protein</fullName>
    </submittedName>
</protein>
<accession>A0A7S3IWE4</accession>
<organism evidence="1">
    <name type="scientific">Strombidium inclinatum</name>
    <dbReference type="NCBI Taxonomy" id="197538"/>
    <lineage>
        <taxon>Eukaryota</taxon>
        <taxon>Sar</taxon>
        <taxon>Alveolata</taxon>
        <taxon>Ciliophora</taxon>
        <taxon>Intramacronucleata</taxon>
        <taxon>Spirotrichea</taxon>
        <taxon>Oligotrichia</taxon>
        <taxon>Strombidiidae</taxon>
        <taxon>Strombidium</taxon>
    </lineage>
</organism>
<evidence type="ECO:0000313" key="1">
    <source>
        <dbReference type="EMBL" id="CAE0332461.1"/>
    </source>
</evidence>